<dbReference type="EMBL" id="CP035704">
    <property type="protein sequence ID" value="QBB72467.1"/>
    <property type="molecule type" value="Genomic_DNA"/>
</dbReference>
<evidence type="ECO:0000313" key="7">
    <source>
        <dbReference type="EMBL" id="QBB72467.1"/>
    </source>
</evidence>
<dbReference type="NCBIfam" id="NF001159">
    <property type="entry name" value="PRK00150.1-3"/>
    <property type="match status" value="1"/>
</dbReference>
<evidence type="ECO:0000256" key="1">
    <source>
        <dbReference type="ARBA" id="ARBA00010759"/>
    </source>
</evidence>
<organism evidence="7 8">
    <name type="scientific">Pseudolysobacter antarcticus</name>
    <dbReference type="NCBI Taxonomy" id="2511995"/>
    <lineage>
        <taxon>Bacteria</taxon>
        <taxon>Pseudomonadati</taxon>
        <taxon>Pseudomonadota</taxon>
        <taxon>Gammaproteobacteria</taxon>
        <taxon>Lysobacterales</taxon>
        <taxon>Rhodanobacteraceae</taxon>
        <taxon>Pseudolysobacter</taxon>
    </lineage>
</organism>
<proteinExistence type="inferred from homology"/>
<comment type="function">
    <text evidence="6">Removes the formyl group from the N-terminal Met of newly synthesized proteins. Requires at least a dipeptide for an efficient rate of reaction. N-terminal L-methionine is a prerequisite for activity but the enzyme has broad specificity at other positions.</text>
</comment>
<dbReference type="RefSeq" id="WP_129836451.1">
    <property type="nucleotide sequence ID" value="NZ_CP035704.1"/>
</dbReference>
<dbReference type="HAMAP" id="MF_00163">
    <property type="entry name" value="Pep_deformylase"/>
    <property type="match status" value="1"/>
</dbReference>
<feature type="binding site" evidence="6">
    <location>
        <position position="137"/>
    </location>
    <ligand>
        <name>Fe cation</name>
        <dbReference type="ChEBI" id="CHEBI:24875"/>
    </ligand>
</feature>
<comment type="cofactor">
    <cofactor evidence="6">
        <name>Fe(2+)</name>
        <dbReference type="ChEBI" id="CHEBI:29033"/>
    </cofactor>
    <text evidence="6">Binds 1 Fe(2+) ion.</text>
</comment>
<dbReference type="SUPFAM" id="SSF56420">
    <property type="entry name" value="Peptide deformylase"/>
    <property type="match status" value="1"/>
</dbReference>
<accession>A0A411HPR0</accession>
<gene>
    <name evidence="6" type="primary">def</name>
    <name evidence="7" type="ORF">ELE36_20020</name>
</gene>
<feature type="binding site" evidence="6">
    <location>
        <position position="133"/>
    </location>
    <ligand>
        <name>Fe cation</name>
        <dbReference type="ChEBI" id="CHEBI:24875"/>
    </ligand>
</feature>
<keyword evidence="3 6" id="KW-0378">Hydrolase</keyword>
<dbReference type="Gene3D" id="3.90.45.10">
    <property type="entry name" value="Peptide deformylase"/>
    <property type="match status" value="1"/>
</dbReference>
<dbReference type="Proteomes" id="UP000291562">
    <property type="component" value="Chromosome"/>
</dbReference>
<reference evidence="7 8" key="1">
    <citation type="submission" date="2019-01" db="EMBL/GenBank/DDBJ databases">
        <title>Pseudolysobacter antarctica gen. nov., sp. nov., isolated from Fildes Peninsula, Antarctica.</title>
        <authorList>
            <person name="Wei Z."/>
            <person name="Peng F."/>
        </authorList>
    </citation>
    <scope>NUCLEOTIDE SEQUENCE [LARGE SCALE GENOMIC DNA]</scope>
    <source>
        <strain evidence="7 8">AQ6-296</strain>
    </source>
</reference>
<dbReference type="InterPro" id="IPR036821">
    <property type="entry name" value="Peptide_deformylase_sf"/>
</dbReference>
<keyword evidence="4 6" id="KW-0648">Protein biosynthesis</keyword>
<protein>
    <recommendedName>
        <fullName evidence="6">Peptide deformylase</fullName>
        <shortName evidence="6">PDF</shortName>
        <ecNumber evidence="6">3.5.1.88</ecNumber>
    </recommendedName>
    <alternativeName>
        <fullName evidence="6">Polypeptide deformylase</fullName>
    </alternativeName>
</protein>
<comment type="catalytic activity">
    <reaction evidence="6">
        <text>N-terminal N-formyl-L-methionyl-[peptide] + H2O = N-terminal L-methionyl-[peptide] + formate</text>
        <dbReference type="Rhea" id="RHEA:24420"/>
        <dbReference type="Rhea" id="RHEA-COMP:10639"/>
        <dbReference type="Rhea" id="RHEA-COMP:10640"/>
        <dbReference type="ChEBI" id="CHEBI:15377"/>
        <dbReference type="ChEBI" id="CHEBI:15740"/>
        <dbReference type="ChEBI" id="CHEBI:49298"/>
        <dbReference type="ChEBI" id="CHEBI:64731"/>
        <dbReference type="EC" id="3.5.1.88"/>
    </reaction>
</comment>
<keyword evidence="2 6" id="KW-0479">Metal-binding</keyword>
<dbReference type="PRINTS" id="PR01576">
    <property type="entry name" value="PDEFORMYLASE"/>
</dbReference>
<evidence type="ECO:0000256" key="3">
    <source>
        <dbReference type="ARBA" id="ARBA00022801"/>
    </source>
</evidence>
<feature type="binding site" evidence="6">
    <location>
        <position position="91"/>
    </location>
    <ligand>
        <name>Fe cation</name>
        <dbReference type="ChEBI" id="CHEBI:24875"/>
    </ligand>
</feature>
<dbReference type="OrthoDB" id="9804313at2"/>
<dbReference type="AlphaFoldDB" id="A0A411HPR0"/>
<feature type="active site" evidence="6">
    <location>
        <position position="134"/>
    </location>
</feature>
<evidence type="ECO:0000256" key="4">
    <source>
        <dbReference type="ARBA" id="ARBA00022917"/>
    </source>
</evidence>
<evidence type="ECO:0000256" key="6">
    <source>
        <dbReference type="HAMAP-Rule" id="MF_00163"/>
    </source>
</evidence>
<dbReference type="PIRSF" id="PIRSF004749">
    <property type="entry name" value="Pep_def"/>
    <property type="match status" value="1"/>
</dbReference>
<dbReference type="EC" id="3.5.1.88" evidence="6"/>
<keyword evidence="5 6" id="KW-0408">Iron</keyword>
<sequence>MAFLPILEFPDPRLRTQAQPISHFDDALLRLIDDMFETMYAAPGIGLAASQVNVHKQLLVLDVSEEKNHQLVLINPKIISRDGSQTYQEGCLSVPGIYADVDRADSIVVESLDRHGQPQHIEADGLLAVCIQHEMDHLIGKLFVDYLSPLKREMVRKKLEKARRAAAPAA</sequence>
<name>A0A411HPR0_9GAMM</name>
<dbReference type="PANTHER" id="PTHR10458:SF21">
    <property type="entry name" value="PEPTIDE DEFORMYLASE"/>
    <property type="match status" value="1"/>
</dbReference>
<keyword evidence="8" id="KW-1185">Reference proteome</keyword>
<evidence type="ECO:0000256" key="2">
    <source>
        <dbReference type="ARBA" id="ARBA00022723"/>
    </source>
</evidence>
<dbReference type="InterPro" id="IPR023635">
    <property type="entry name" value="Peptide_deformylase"/>
</dbReference>
<dbReference type="GO" id="GO:0046872">
    <property type="term" value="F:metal ion binding"/>
    <property type="evidence" value="ECO:0007669"/>
    <property type="project" value="UniProtKB-KW"/>
</dbReference>
<evidence type="ECO:0000256" key="5">
    <source>
        <dbReference type="ARBA" id="ARBA00023004"/>
    </source>
</evidence>
<dbReference type="FunFam" id="3.90.45.10:FF:000001">
    <property type="entry name" value="Peptide deformylase"/>
    <property type="match status" value="1"/>
</dbReference>
<dbReference type="PANTHER" id="PTHR10458">
    <property type="entry name" value="PEPTIDE DEFORMYLASE"/>
    <property type="match status" value="1"/>
</dbReference>
<evidence type="ECO:0000313" key="8">
    <source>
        <dbReference type="Proteomes" id="UP000291562"/>
    </source>
</evidence>
<dbReference type="GO" id="GO:0042586">
    <property type="term" value="F:peptide deformylase activity"/>
    <property type="evidence" value="ECO:0007669"/>
    <property type="project" value="UniProtKB-UniRule"/>
</dbReference>
<dbReference type="Pfam" id="PF01327">
    <property type="entry name" value="Pep_deformylase"/>
    <property type="match status" value="1"/>
</dbReference>
<dbReference type="GO" id="GO:0006412">
    <property type="term" value="P:translation"/>
    <property type="evidence" value="ECO:0007669"/>
    <property type="project" value="UniProtKB-UniRule"/>
</dbReference>
<dbReference type="CDD" id="cd00487">
    <property type="entry name" value="Pep_deformylase"/>
    <property type="match status" value="1"/>
</dbReference>
<dbReference type="NCBIfam" id="TIGR00079">
    <property type="entry name" value="pept_deformyl"/>
    <property type="match status" value="1"/>
</dbReference>
<dbReference type="KEGG" id="xbc:ELE36_20020"/>
<comment type="similarity">
    <text evidence="1 6">Belongs to the polypeptide deformylase family.</text>
</comment>